<dbReference type="AlphaFoldDB" id="A0A955HZW4"/>
<sequence>MEGNSVDQLMLDFDPPDIKDHVRLLEIQSLYDPLIKISKQISSILF</sequence>
<reference evidence="1" key="2">
    <citation type="journal article" date="2021" name="Microbiome">
        <title>Successional dynamics and alternative stable states in a saline activated sludge microbial community over 9 years.</title>
        <authorList>
            <person name="Wang Y."/>
            <person name="Ye J."/>
            <person name="Ju F."/>
            <person name="Liu L."/>
            <person name="Boyd J.A."/>
            <person name="Deng Y."/>
            <person name="Parks D.H."/>
            <person name="Jiang X."/>
            <person name="Yin X."/>
            <person name="Woodcroft B.J."/>
            <person name="Tyson G.W."/>
            <person name="Hugenholtz P."/>
            <person name="Polz M.F."/>
            <person name="Zhang T."/>
        </authorList>
    </citation>
    <scope>NUCLEOTIDE SEQUENCE</scope>
    <source>
        <strain evidence="1">HKST-UBA17</strain>
    </source>
</reference>
<evidence type="ECO:0000313" key="2">
    <source>
        <dbReference type="Proteomes" id="UP000741282"/>
    </source>
</evidence>
<dbReference type="Proteomes" id="UP000741282">
    <property type="component" value="Unassembled WGS sequence"/>
</dbReference>
<gene>
    <name evidence="1" type="ORF">KC685_00845</name>
</gene>
<evidence type="ECO:0000313" key="1">
    <source>
        <dbReference type="EMBL" id="MCA9376450.1"/>
    </source>
</evidence>
<protein>
    <submittedName>
        <fullName evidence="1">Uncharacterized protein</fullName>
    </submittedName>
</protein>
<comment type="caution">
    <text evidence="1">The sequence shown here is derived from an EMBL/GenBank/DDBJ whole genome shotgun (WGS) entry which is preliminary data.</text>
</comment>
<organism evidence="1 2">
    <name type="scientific">Candidatus Dojkabacteria bacterium</name>
    <dbReference type="NCBI Taxonomy" id="2099670"/>
    <lineage>
        <taxon>Bacteria</taxon>
        <taxon>Candidatus Dojkabacteria</taxon>
    </lineage>
</organism>
<accession>A0A955HZW4</accession>
<reference evidence="1" key="1">
    <citation type="submission" date="2020-04" db="EMBL/GenBank/DDBJ databases">
        <authorList>
            <person name="Zhang T."/>
        </authorList>
    </citation>
    <scope>NUCLEOTIDE SEQUENCE</scope>
    <source>
        <strain evidence="1">HKST-UBA17</strain>
    </source>
</reference>
<dbReference type="EMBL" id="JAGQLN010000003">
    <property type="protein sequence ID" value="MCA9376450.1"/>
    <property type="molecule type" value="Genomic_DNA"/>
</dbReference>
<name>A0A955HZW4_9BACT</name>
<proteinExistence type="predicted"/>